<evidence type="ECO:0000259" key="2">
    <source>
        <dbReference type="SMART" id="SM00644"/>
    </source>
</evidence>
<organism evidence="4 5">
    <name type="scientific">Microcystis aeruginosa PCC 9809</name>
    <dbReference type="NCBI Taxonomy" id="1160285"/>
    <lineage>
        <taxon>Bacteria</taxon>
        <taxon>Bacillati</taxon>
        <taxon>Cyanobacteriota</taxon>
        <taxon>Cyanophyceae</taxon>
        <taxon>Oscillatoriophycideae</taxon>
        <taxon>Chroococcales</taxon>
        <taxon>Microcystaceae</taxon>
        <taxon>Microcystis</taxon>
    </lineage>
</organism>
<dbReference type="EMBL" id="CAIO01000303">
    <property type="protein sequence ID" value="CCI26010.1"/>
    <property type="molecule type" value="Genomic_DNA"/>
</dbReference>
<comment type="caution">
    <text evidence="4">The sequence shown here is derived from an EMBL/GenBank/DDBJ whole genome shotgun (WGS) entry which is preliminary data.</text>
</comment>
<gene>
    <name evidence="4" type="ORF">MICAH_3710006</name>
</gene>
<feature type="domain" description="N-acetylmuramoyl-L-alanine amidase" evidence="2">
    <location>
        <begin position="99"/>
        <end position="257"/>
    </location>
</feature>
<accession>I4HVD6</accession>
<dbReference type="AlphaFoldDB" id="I4HVD6"/>
<dbReference type="Gene3D" id="3.40.80.10">
    <property type="entry name" value="Peptidoglycan recognition protein-like"/>
    <property type="match status" value="1"/>
</dbReference>
<dbReference type="GO" id="GO:0008745">
    <property type="term" value="F:N-acetylmuramoyl-L-alanine amidase activity"/>
    <property type="evidence" value="ECO:0007669"/>
    <property type="project" value="InterPro"/>
</dbReference>
<dbReference type="PANTHER" id="PTHR11022:SF41">
    <property type="entry name" value="PEPTIDOGLYCAN-RECOGNITION PROTEIN LC-RELATED"/>
    <property type="match status" value="1"/>
</dbReference>
<dbReference type="Pfam" id="PF01510">
    <property type="entry name" value="Amidase_2"/>
    <property type="match status" value="1"/>
</dbReference>
<dbReference type="InterPro" id="IPR002502">
    <property type="entry name" value="Amidase_domain"/>
</dbReference>
<evidence type="ECO:0000313" key="5">
    <source>
        <dbReference type="Proteomes" id="UP000004775"/>
    </source>
</evidence>
<dbReference type="SUPFAM" id="SSF55846">
    <property type="entry name" value="N-acetylmuramoyl-L-alanine amidase-like"/>
    <property type="match status" value="1"/>
</dbReference>
<dbReference type="RefSeq" id="WP_002797696.1">
    <property type="nucleotide sequence ID" value="NZ_HE973759.1"/>
</dbReference>
<dbReference type="GO" id="GO:0008270">
    <property type="term" value="F:zinc ion binding"/>
    <property type="evidence" value="ECO:0007669"/>
    <property type="project" value="InterPro"/>
</dbReference>
<feature type="domain" description="Peptidoglycan recognition protein family" evidence="3">
    <location>
        <begin position="87"/>
        <end position="235"/>
    </location>
</feature>
<dbReference type="InterPro" id="IPR036505">
    <property type="entry name" value="Amidase/PGRP_sf"/>
</dbReference>
<protein>
    <submittedName>
        <fullName evidence="4">Similar to tr|Q0LKT0|Q0LKT0_HERAU N-acetylmuramoyl-L-alanine amidase (Modular protein)</fullName>
    </submittedName>
</protein>
<sequence length="278" mass="30758">MITITEFPTNPKTSEPFVLKGTATDLENGDELLILVDDQFEVARPRVQDEKWEVTLIFNRGGERSVEVIASDQDKAQITLTLDTGAPEIISRSVWGAKPPKNSLASLPNPKRITIHHTVTDTLLPTATQATEASRMREIQRQHQNNNGWSDIGYHYIIMPSGRIYEGRPNGKKGAHDKFNDGFGVAFDGSFQIAGSKITDAQFNAAVALCTQLCKTIGITDPTTKVPTSVQRVGEPSPQSLPRIIGHRDRINTDCPGMQEGTSVRLEEIRQEVRQRLS</sequence>
<proteinExistence type="inferred from homology"/>
<evidence type="ECO:0000256" key="1">
    <source>
        <dbReference type="ARBA" id="ARBA00007553"/>
    </source>
</evidence>
<comment type="similarity">
    <text evidence="1">Belongs to the N-acetylmuramoyl-L-alanine amidase 2 family.</text>
</comment>
<dbReference type="Proteomes" id="UP000004775">
    <property type="component" value="Unassembled WGS sequence"/>
</dbReference>
<dbReference type="SMART" id="SM00701">
    <property type="entry name" value="PGRP"/>
    <property type="match status" value="1"/>
</dbReference>
<dbReference type="HOGENOM" id="CLU_1000443_0_0_3"/>
<dbReference type="InterPro" id="IPR006619">
    <property type="entry name" value="PGRP_domain_met/bac"/>
</dbReference>
<dbReference type="CDD" id="cd06583">
    <property type="entry name" value="PGRP"/>
    <property type="match status" value="1"/>
</dbReference>
<dbReference type="GO" id="GO:0009253">
    <property type="term" value="P:peptidoglycan catabolic process"/>
    <property type="evidence" value="ECO:0007669"/>
    <property type="project" value="InterPro"/>
</dbReference>
<reference evidence="4 5" key="1">
    <citation type="submission" date="2012-04" db="EMBL/GenBank/DDBJ databases">
        <authorList>
            <person name="Genoscope - CEA"/>
        </authorList>
    </citation>
    <scope>NUCLEOTIDE SEQUENCE [LARGE SCALE GENOMIC DNA]</scope>
    <source>
        <strain evidence="4 5">9809</strain>
    </source>
</reference>
<evidence type="ECO:0000259" key="3">
    <source>
        <dbReference type="SMART" id="SM00701"/>
    </source>
</evidence>
<evidence type="ECO:0000313" key="4">
    <source>
        <dbReference type="EMBL" id="CCI26010.1"/>
    </source>
</evidence>
<dbReference type="InterPro" id="IPR015510">
    <property type="entry name" value="PGRP"/>
</dbReference>
<dbReference type="SMART" id="SM00644">
    <property type="entry name" value="Ami_2"/>
    <property type="match status" value="1"/>
</dbReference>
<name>I4HVD6_MICAE</name>
<dbReference type="PANTHER" id="PTHR11022">
    <property type="entry name" value="PEPTIDOGLYCAN RECOGNITION PROTEIN"/>
    <property type="match status" value="1"/>
</dbReference>